<dbReference type="SUPFAM" id="SSF48403">
    <property type="entry name" value="Ankyrin repeat"/>
    <property type="match status" value="2"/>
</dbReference>
<reference evidence="1 2" key="1">
    <citation type="journal article" date="2011" name="Genome Res.">
        <title>Phylogeny-wide analysis of social amoeba genomes highlights ancient origins for complex intercellular communication.</title>
        <authorList>
            <person name="Heidel A.J."/>
            <person name="Lawal H.M."/>
            <person name="Felder M."/>
            <person name="Schilde C."/>
            <person name="Helps N.R."/>
            <person name="Tunggal B."/>
            <person name="Rivero F."/>
            <person name="John U."/>
            <person name="Schleicher M."/>
            <person name="Eichinger L."/>
            <person name="Platzer M."/>
            <person name="Noegel A.A."/>
            <person name="Schaap P."/>
            <person name="Gloeckner G."/>
        </authorList>
    </citation>
    <scope>NUCLEOTIDE SEQUENCE [LARGE SCALE GENOMIC DNA]</scope>
    <source>
        <strain evidence="2">ATCC 26659 / Pp 5 / PN500</strain>
    </source>
</reference>
<name>D3BEQ4_HETP5</name>
<dbReference type="PANTHER" id="PTHR46586:SF2">
    <property type="entry name" value="SWIM-TYPE DOMAIN-CONTAINING PROTEIN"/>
    <property type="match status" value="1"/>
</dbReference>
<dbReference type="SUPFAM" id="SSF140860">
    <property type="entry name" value="Pseudo ankyrin repeat-like"/>
    <property type="match status" value="1"/>
</dbReference>
<evidence type="ECO:0008006" key="3">
    <source>
        <dbReference type="Google" id="ProtNLM"/>
    </source>
</evidence>
<dbReference type="InterPro" id="IPR052050">
    <property type="entry name" value="SecEffector_AnkRepeat"/>
</dbReference>
<dbReference type="InterPro" id="IPR036770">
    <property type="entry name" value="Ankyrin_rpt-contain_sf"/>
</dbReference>
<protein>
    <recommendedName>
        <fullName evidence="3">Ankyrin repeat protein</fullName>
    </recommendedName>
</protein>
<dbReference type="Proteomes" id="UP000001396">
    <property type="component" value="Unassembled WGS sequence"/>
</dbReference>
<proteinExistence type="predicted"/>
<organism evidence="1 2">
    <name type="scientific">Heterostelium pallidum (strain ATCC 26659 / Pp 5 / PN500)</name>
    <name type="common">Cellular slime mold</name>
    <name type="synonym">Polysphondylium pallidum</name>
    <dbReference type="NCBI Taxonomy" id="670386"/>
    <lineage>
        <taxon>Eukaryota</taxon>
        <taxon>Amoebozoa</taxon>
        <taxon>Evosea</taxon>
        <taxon>Eumycetozoa</taxon>
        <taxon>Dictyostelia</taxon>
        <taxon>Acytosteliales</taxon>
        <taxon>Acytosteliaceae</taxon>
        <taxon>Heterostelium</taxon>
    </lineage>
</organism>
<dbReference type="Gene3D" id="1.25.40.20">
    <property type="entry name" value="Ankyrin repeat-containing domain"/>
    <property type="match status" value="3"/>
</dbReference>
<dbReference type="GeneID" id="31362700"/>
<dbReference type="AlphaFoldDB" id="D3BEQ4"/>
<dbReference type="InParanoid" id="D3BEQ4"/>
<dbReference type="PANTHER" id="PTHR46586">
    <property type="entry name" value="ANKYRIN REPEAT-CONTAINING PROTEIN"/>
    <property type="match status" value="1"/>
</dbReference>
<keyword evidence="2" id="KW-1185">Reference proteome</keyword>
<evidence type="ECO:0000313" key="1">
    <source>
        <dbReference type="EMBL" id="EFA80385.1"/>
    </source>
</evidence>
<accession>D3BEQ4</accession>
<sequence>MNKELFLKSISMKLQSTSIRLSRISHQLAIHWELSSGYINALKNSPIQMFNQPSLCTHSAISRAARANNLEMVKWIHENGVKGSPREAIDYACENNNIEMVKRLNENRTEGASFVSIVHSIANNNFEMFQYLLENVFNRIIHDDRDESFIFYCSNTSQEAMSNSFFSLIKQHDFTLDCSGSHNYSISKTLEIASQKGTYDISQILDISTEKGCLDLVRSYFEVGKLGKSDIIDMPLFYALFYGHLNIVKYFIEIQKEKWDASHLSYALGRGNFGVADIFFENTATSEIKEIVIPDHIDHTENNELMDQFLENYQYIFDSIQLNQYQSYESYTWKDLQQRFDLLIKFGYIDQFKLFLKKYQQNRVNEVNSFSVIYYESIRVSIRFAKLDIVKMLLEEFKFKLSDYVKPSIMMRQASLSGSLEMLLFLDQQSSIDWQLSDYIEAFNKSPINSDLEVVKWLYDKLKPVLRESGSKMQLIDKDSIYELTAKKGKTDIFKWLMESDLKIDNYQDVIQVACSNGNITFLNYLIDNYSNLIDFNEITINFNEIAKNLSSISDLFGIIKWVHQHFNKFIYATDLMDSALKIGCFDSIKWLHENRTEGFTHGGMKSIFKCSLETLNWIKMNRSERFPTEAVDYAGFGSLEKLKWLHENSTNGFTEKAIENAAFANKFDSVKYLQFNQPSLCTHSAISRAARANNLEMVKWIHGNGVEGKRKDTIDYACENNNIEMVKWLNENTTEGVSYISIVHSIINNNFEMFQYLLENVFGKIVHKDRDEPFIFCCNNTSQEAMSNYFFGLMEQHFFTQYASGSHYISNIVEVASEKGCLDLVRSYFEVGKLGKSDSIDMPLFYAALYNHLDIVKYFIEIQKEKWDASHLSYALDMGNFGVVDFFFENTPTSEFNEIVSPVQTDHNDSTNQFFENYQYIFGIK</sequence>
<dbReference type="RefSeq" id="XP_020432505.1">
    <property type="nucleotide sequence ID" value="XM_020578057.1"/>
</dbReference>
<dbReference type="SMART" id="SM00248">
    <property type="entry name" value="ANK"/>
    <property type="match status" value="5"/>
</dbReference>
<dbReference type="EMBL" id="ADBJ01000031">
    <property type="protein sequence ID" value="EFA80385.1"/>
    <property type="molecule type" value="Genomic_DNA"/>
</dbReference>
<dbReference type="STRING" id="670386.D3BEQ4"/>
<dbReference type="Pfam" id="PF13637">
    <property type="entry name" value="Ank_4"/>
    <property type="match status" value="2"/>
</dbReference>
<gene>
    <name evidence="1" type="ORF">PPL_07219</name>
</gene>
<dbReference type="InterPro" id="IPR002110">
    <property type="entry name" value="Ankyrin_rpt"/>
</dbReference>
<evidence type="ECO:0000313" key="2">
    <source>
        <dbReference type="Proteomes" id="UP000001396"/>
    </source>
</evidence>
<comment type="caution">
    <text evidence="1">The sequence shown here is derived from an EMBL/GenBank/DDBJ whole genome shotgun (WGS) entry which is preliminary data.</text>
</comment>